<name>A0ABD2BIZ9_VESMC</name>
<evidence type="ECO:0000313" key="2">
    <source>
        <dbReference type="EMBL" id="KAL2732739.1"/>
    </source>
</evidence>
<reference evidence="2 3" key="1">
    <citation type="journal article" date="2024" name="Ann. Entomol. Soc. Am.">
        <title>Genomic analyses of the southern and eastern yellowjacket wasps (Hymenoptera: Vespidae) reveal evolutionary signatures of social life.</title>
        <authorList>
            <person name="Catto M.A."/>
            <person name="Caine P.B."/>
            <person name="Orr S.E."/>
            <person name="Hunt B.G."/>
            <person name="Goodisman M.A.D."/>
        </authorList>
    </citation>
    <scope>NUCLEOTIDE SEQUENCE [LARGE SCALE GENOMIC DNA]</scope>
    <source>
        <strain evidence="2">232</strain>
        <tissue evidence="2">Head and thorax</tissue>
    </source>
</reference>
<feature type="compositionally biased region" description="Polar residues" evidence="1">
    <location>
        <begin position="8"/>
        <end position="21"/>
    </location>
</feature>
<sequence>MEEALHESVSTHFQNPCSNGKTLELKNRNRNCPNMYFGAHYFNIGVSMMNRRVAPLNEKEEQNGDLGESTPHSLEYYKNH</sequence>
<accession>A0ABD2BIZ9</accession>
<comment type="caution">
    <text evidence="2">The sequence shown here is derived from an EMBL/GenBank/DDBJ whole genome shotgun (WGS) entry which is preliminary data.</text>
</comment>
<dbReference type="AlphaFoldDB" id="A0ABD2BIZ9"/>
<gene>
    <name evidence="2" type="ORF">V1477_014980</name>
</gene>
<feature type="region of interest" description="Disordered" evidence="1">
    <location>
        <begin position="55"/>
        <end position="80"/>
    </location>
</feature>
<dbReference type="Proteomes" id="UP001607303">
    <property type="component" value="Unassembled WGS sequence"/>
</dbReference>
<evidence type="ECO:0000313" key="3">
    <source>
        <dbReference type="Proteomes" id="UP001607303"/>
    </source>
</evidence>
<protein>
    <submittedName>
        <fullName evidence="2">Uncharacterized protein</fullName>
    </submittedName>
</protein>
<organism evidence="2 3">
    <name type="scientific">Vespula maculifrons</name>
    <name type="common">Eastern yellow jacket</name>
    <name type="synonym">Wasp</name>
    <dbReference type="NCBI Taxonomy" id="7453"/>
    <lineage>
        <taxon>Eukaryota</taxon>
        <taxon>Metazoa</taxon>
        <taxon>Ecdysozoa</taxon>
        <taxon>Arthropoda</taxon>
        <taxon>Hexapoda</taxon>
        <taxon>Insecta</taxon>
        <taxon>Pterygota</taxon>
        <taxon>Neoptera</taxon>
        <taxon>Endopterygota</taxon>
        <taxon>Hymenoptera</taxon>
        <taxon>Apocrita</taxon>
        <taxon>Aculeata</taxon>
        <taxon>Vespoidea</taxon>
        <taxon>Vespidae</taxon>
        <taxon>Vespinae</taxon>
        <taxon>Vespula</taxon>
    </lineage>
</organism>
<proteinExistence type="predicted"/>
<dbReference type="EMBL" id="JAYRBN010000075">
    <property type="protein sequence ID" value="KAL2732739.1"/>
    <property type="molecule type" value="Genomic_DNA"/>
</dbReference>
<keyword evidence="3" id="KW-1185">Reference proteome</keyword>
<evidence type="ECO:0000256" key="1">
    <source>
        <dbReference type="SAM" id="MobiDB-lite"/>
    </source>
</evidence>
<feature type="region of interest" description="Disordered" evidence="1">
    <location>
        <begin position="1"/>
        <end position="22"/>
    </location>
</feature>